<keyword evidence="2" id="KW-1185">Reference proteome</keyword>
<evidence type="ECO:0000313" key="1">
    <source>
        <dbReference type="EMBL" id="QAT62389.1"/>
    </source>
</evidence>
<protein>
    <submittedName>
        <fullName evidence="1">Uncharacterized protein</fullName>
    </submittedName>
</protein>
<dbReference type="InterPro" id="IPR036390">
    <property type="entry name" value="WH_DNA-bd_sf"/>
</dbReference>
<name>A0A410QEN9_9FIRM</name>
<dbReference type="EMBL" id="CP035282">
    <property type="protein sequence ID" value="QAT62389.1"/>
    <property type="molecule type" value="Genomic_DNA"/>
</dbReference>
<reference evidence="2" key="1">
    <citation type="submission" date="2019-01" db="EMBL/GenBank/DDBJ databases">
        <title>Draft genomes of a novel of Sporanaerobacter strains.</title>
        <authorList>
            <person name="Ma S."/>
        </authorList>
    </citation>
    <scope>NUCLEOTIDE SEQUENCE [LARGE SCALE GENOMIC DNA]</scope>
    <source>
        <strain evidence="2">NJN-17</strain>
    </source>
</reference>
<gene>
    <name evidence="1" type="ORF">EQM13_12860</name>
</gene>
<evidence type="ECO:0000313" key="2">
    <source>
        <dbReference type="Proteomes" id="UP000287969"/>
    </source>
</evidence>
<dbReference type="InterPro" id="IPR036388">
    <property type="entry name" value="WH-like_DNA-bd_sf"/>
</dbReference>
<dbReference type="AlphaFoldDB" id="A0A410QEN9"/>
<dbReference type="Gene3D" id="1.10.10.10">
    <property type="entry name" value="Winged helix-like DNA-binding domain superfamily/Winged helix DNA-binding domain"/>
    <property type="match status" value="1"/>
</dbReference>
<organism evidence="1 2">
    <name type="scientific">Acidilutibacter cellobiosedens</name>
    <dbReference type="NCBI Taxonomy" id="2507161"/>
    <lineage>
        <taxon>Bacteria</taxon>
        <taxon>Bacillati</taxon>
        <taxon>Bacillota</taxon>
        <taxon>Tissierellia</taxon>
        <taxon>Tissierellales</taxon>
        <taxon>Acidilutibacteraceae</taxon>
        <taxon>Acidilutibacter</taxon>
    </lineage>
</organism>
<proteinExistence type="predicted"/>
<dbReference type="SUPFAM" id="SSF46785">
    <property type="entry name" value="Winged helix' DNA-binding domain"/>
    <property type="match status" value="1"/>
</dbReference>
<dbReference type="RefSeq" id="WP_114218486.1">
    <property type="nucleotide sequence ID" value="NZ_CP035282.1"/>
</dbReference>
<dbReference type="KEGG" id="spoa:EQM13_12860"/>
<sequence length="168" mass="19327">MSIANKSLPNINIVDKNVFNVILSIFNDYKSINSICNETNISKFKVQQILNSLDENGLIIVESDIDSNNMIKKTYKLQENLDFIDNGKFSDTIEMIKYFSDVIKELINNIYSDEFGTAHNIIIKCNKDTVYSFLEEYNKLLKKFESIEDSNSEDSYAFVSAIGKFKKI</sequence>
<accession>A0A410QEN9</accession>
<dbReference type="Proteomes" id="UP000287969">
    <property type="component" value="Chromosome"/>
</dbReference>